<dbReference type="SMART" id="SM00184">
    <property type="entry name" value="RING"/>
    <property type="match status" value="1"/>
</dbReference>
<evidence type="ECO:0000256" key="1">
    <source>
        <dbReference type="ARBA" id="ARBA00022723"/>
    </source>
</evidence>
<sequence>MASADSSRTVIIISDETDEQPLAQGTRRSQRKRTFTDYSYPTYDGPSDDLVSSDALKSEMERPLKKQKISNLDMVLLRPFPETANQEIHTIFKAECAKRRKLEKEVQTLEEVRHLRAEMTMKDELFGNLETKIRELQHRCQCEICYSIPSEWRTLLPCGHRFCAGCLHLLIGDDCPKCRKPITGILKSF</sequence>
<organism evidence="7 8">
    <name type="scientific">Blastomyces percursus</name>
    <dbReference type="NCBI Taxonomy" id="1658174"/>
    <lineage>
        <taxon>Eukaryota</taxon>
        <taxon>Fungi</taxon>
        <taxon>Dikarya</taxon>
        <taxon>Ascomycota</taxon>
        <taxon>Pezizomycotina</taxon>
        <taxon>Eurotiomycetes</taxon>
        <taxon>Eurotiomycetidae</taxon>
        <taxon>Onygenales</taxon>
        <taxon>Ajellomycetaceae</taxon>
        <taxon>Blastomyces</taxon>
    </lineage>
</organism>
<keyword evidence="2 4" id="KW-0863">Zinc-finger</keyword>
<dbReference type="InterPro" id="IPR017907">
    <property type="entry name" value="Znf_RING_CS"/>
</dbReference>
<protein>
    <recommendedName>
        <fullName evidence="6">RING-type domain-containing protein</fullName>
    </recommendedName>
</protein>
<gene>
    <name evidence="7" type="ORF">ACJ73_01579</name>
</gene>
<dbReference type="VEuPathDB" id="FungiDB:ACJ73_01579"/>
<comment type="caution">
    <text evidence="7">The sequence shown here is derived from an EMBL/GenBank/DDBJ whole genome shotgun (WGS) entry which is preliminary data.</text>
</comment>
<evidence type="ECO:0000313" key="7">
    <source>
        <dbReference type="EMBL" id="OJD27034.1"/>
    </source>
</evidence>
<dbReference type="PROSITE" id="PS00518">
    <property type="entry name" value="ZF_RING_1"/>
    <property type="match status" value="1"/>
</dbReference>
<evidence type="ECO:0000256" key="3">
    <source>
        <dbReference type="ARBA" id="ARBA00022833"/>
    </source>
</evidence>
<dbReference type="AlphaFoldDB" id="A0A1J9QG03"/>
<name>A0A1J9QG03_9EURO</name>
<dbReference type="SUPFAM" id="SSF57850">
    <property type="entry name" value="RING/U-box"/>
    <property type="match status" value="1"/>
</dbReference>
<evidence type="ECO:0000256" key="5">
    <source>
        <dbReference type="SAM" id="MobiDB-lite"/>
    </source>
</evidence>
<dbReference type="OrthoDB" id="9049620at2759"/>
<keyword evidence="8" id="KW-1185">Reference proteome</keyword>
<evidence type="ECO:0000259" key="6">
    <source>
        <dbReference type="PROSITE" id="PS50089"/>
    </source>
</evidence>
<dbReference type="InterPro" id="IPR013083">
    <property type="entry name" value="Znf_RING/FYVE/PHD"/>
</dbReference>
<dbReference type="InterPro" id="IPR001841">
    <property type="entry name" value="Znf_RING"/>
</dbReference>
<dbReference type="PROSITE" id="PS50089">
    <property type="entry name" value="ZF_RING_2"/>
    <property type="match status" value="1"/>
</dbReference>
<evidence type="ECO:0000256" key="4">
    <source>
        <dbReference type="PROSITE-ProRule" id="PRU00175"/>
    </source>
</evidence>
<feature type="region of interest" description="Disordered" evidence="5">
    <location>
        <begin position="1"/>
        <end position="41"/>
    </location>
</feature>
<reference evidence="7 8" key="1">
    <citation type="submission" date="2015-08" db="EMBL/GenBank/DDBJ databases">
        <title>Emmonsia species relationships and genome sequence.</title>
        <authorList>
            <person name="Cuomo C.A."/>
            <person name="Schwartz I.S."/>
            <person name="Kenyon C."/>
            <person name="De Hoog G.S."/>
            <person name="Govender N.P."/>
            <person name="Botha A."/>
            <person name="Moreno L."/>
            <person name="De Vries M."/>
            <person name="Munoz J.F."/>
            <person name="Stielow J.B."/>
        </authorList>
    </citation>
    <scope>NUCLEOTIDE SEQUENCE [LARGE SCALE GENOMIC DNA]</scope>
    <source>
        <strain evidence="7 8">EI222</strain>
    </source>
</reference>
<dbReference type="GO" id="GO:0008270">
    <property type="term" value="F:zinc ion binding"/>
    <property type="evidence" value="ECO:0007669"/>
    <property type="project" value="UniProtKB-KW"/>
</dbReference>
<proteinExistence type="predicted"/>
<accession>A0A1J9QG03</accession>
<evidence type="ECO:0000313" key="8">
    <source>
        <dbReference type="Proteomes" id="UP000242791"/>
    </source>
</evidence>
<dbReference type="STRING" id="1658174.A0A1J9QG03"/>
<dbReference type="Pfam" id="PF13920">
    <property type="entry name" value="zf-C3HC4_3"/>
    <property type="match status" value="1"/>
</dbReference>
<dbReference type="Gene3D" id="3.30.40.10">
    <property type="entry name" value="Zinc/RING finger domain, C3HC4 (zinc finger)"/>
    <property type="match status" value="1"/>
</dbReference>
<feature type="domain" description="RING-type" evidence="6">
    <location>
        <begin position="142"/>
        <end position="179"/>
    </location>
</feature>
<dbReference type="EMBL" id="LGTZ01000146">
    <property type="protein sequence ID" value="OJD27034.1"/>
    <property type="molecule type" value="Genomic_DNA"/>
</dbReference>
<keyword evidence="3" id="KW-0862">Zinc</keyword>
<keyword evidence="1" id="KW-0479">Metal-binding</keyword>
<evidence type="ECO:0000256" key="2">
    <source>
        <dbReference type="ARBA" id="ARBA00022771"/>
    </source>
</evidence>
<dbReference type="Proteomes" id="UP000242791">
    <property type="component" value="Unassembled WGS sequence"/>
</dbReference>